<evidence type="ECO:0000313" key="2">
    <source>
        <dbReference type="Proteomes" id="UP000095255"/>
    </source>
</evidence>
<protein>
    <recommendedName>
        <fullName evidence="3">DUF3243 domain-containing protein</fullName>
    </recommendedName>
</protein>
<dbReference type="PIRSF" id="PIRSF004764">
    <property type="entry name" value="YmfJ"/>
    <property type="match status" value="1"/>
</dbReference>
<dbReference type="InterPro" id="IPR038292">
    <property type="entry name" value="YmfJ/YflH_sf"/>
</dbReference>
<accession>A0A1E5LA21</accession>
<dbReference type="EMBL" id="MJAT01000001">
    <property type="protein sequence ID" value="OEH86928.1"/>
    <property type="molecule type" value="Genomic_DNA"/>
</dbReference>
<dbReference type="RefSeq" id="WP_069700806.1">
    <property type="nucleotide sequence ID" value="NZ_MJAT01000001.1"/>
</dbReference>
<dbReference type="InterPro" id="IPR021637">
    <property type="entry name" value="DUF3243"/>
</dbReference>
<dbReference type="Pfam" id="PF11588">
    <property type="entry name" value="DUF3243"/>
    <property type="match status" value="1"/>
</dbReference>
<sequence>MSVLDNFDEWKGYLAKRISQAESMGMSQDSIALAATKVGDFLAESVEPQNREEQLLKEMWVNSNEQEQQAIANALVKMLDNNR</sequence>
<dbReference type="STRING" id="1390249.BHU72_01315"/>
<evidence type="ECO:0008006" key="3">
    <source>
        <dbReference type="Google" id="ProtNLM"/>
    </source>
</evidence>
<organism evidence="1 2">
    <name type="scientific">Desulfuribacillus stibiiarsenatis</name>
    <dbReference type="NCBI Taxonomy" id="1390249"/>
    <lineage>
        <taxon>Bacteria</taxon>
        <taxon>Bacillati</taxon>
        <taxon>Bacillota</taxon>
        <taxon>Desulfuribacillia</taxon>
        <taxon>Desulfuribacillales</taxon>
        <taxon>Desulfuribacillaceae</taxon>
        <taxon>Desulfuribacillus</taxon>
    </lineage>
</organism>
<dbReference type="AlphaFoldDB" id="A0A1E5LA21"/>
<reference evidence="1 2" key="1">
    <citation type="submission" date="2016-09" db="EMBL/GenBank/DDBJ databases">
        <title>Desulfuribacillus arsenicus sp. nov., an obligately anaerobic, dissimilatory arsenic- and antimonate-reducing bacterium isolated from anoxic sediments.</title>
        <authorList>
            <person name="Abin C.A."/>
            <person name="Hollibaugh J.T."/>
        </authorList>
    </citation>
    <scope>NUCLEOTIDE SEQUENCE [LARGE SCALE GENOMIC DNA]</scope>
    <source>
        <strain evidence="1 2">MLFW-2</strain>
    </source>
</reference>
<comment type="caution">
    <text evidence="1">The sequence shown here is derived from an EMBL/GenBank/DDBJ whole genome shotgun (WGS) entry which is preliminary data.</text>
</comment>
<dbReference type="OrthoDB" id="2382009at2"/>
<proteinExistence type="predicted"/>
<keyword evidence="2" id="KW-1185">Reference proteome</keyword>
<gene>
    <name evidence="1" type="ORF">BHU72_01315</name>
</gene>
<evidence type="ECO:0000313" key="1">
    <source>
        <dbReference type="EMBL" id="OEH86928.1"/>
    </source>
</evidence>
<dbReference type="Proteomes" id="UP000095255">
    <property type="component" value="Unassembled WGS sequence"/>
</dbReference>
<dbReference type="InterPro" id="IPR024702">
    <property type="entry name" value="Uncharacterised_YmfJ"/>
</dbReference>
<dbReference type="Gene3D" id="1.10.760.20">
    <property type="entry name" value="Protein of unknown function DUF3243"/>
    <property type="match status" value="1"/>
</dbReference>
<name>A0A1E5LA21_9FIRM</name>